<organism evidence="4 5">
    <name type="scientific">Caenorhabditis briggsae</name>
    <dbReference type="NCBI Taxonomy" id="6238"/>
    <lineage>
        <taxon>Eukaryota</taxon>
        <taxon>Metazoa</taxon>
        <taxon>Ecdysozoa</taxon>
        <taxon>Nematoda</taxon>
        <taxon>Chromadorea</taxon>
        <taxon>Rhabditida</taxon>
        <taxon>Rhabditina</taxon>
        <taxon>Rhabditomorpha</taxon>
        <taxon>Rhabditoidea</taxon>
        <taxon>Rhabditidae</taxon>
        <taxon>Peloderinae</taxon>
        <taxon>Caenorhabditis</taxon>
    </lineage>
</organism>
<comment type="similarity">
    <text evidence="1">Belongs to the transferase hexapeptide repeat family.</text>
</comment>
<dbReference type="PANTHER" id="PTHR22572">
    <property type="entry name" value="SUGAR-1-PHOSPHATE GUANYL TRANSFERASE"/>
    <property type="match status" value="1"/>
</dbReference>
<dbReference type="OMA" id="MPVPNWW"/>
<feature type="domain" description="Mannose-1-phosphate guanyltransferase C-terminal" evidence="3">
    <location>
        <begin position="278"/>
        <end position="415"/>
    </location>
</feature>
<dbReference type="InParanoid" id="A8XF15"/>
<dbReference type="AlphaFoldDB" id="A8XF15"/>
<proteinExistence type="inferred from homology"/>
<evidence type="ECO:0000313" key="6">
    <source>
        <dbReference type="WormBase" id="CBG12186"/>
    </source>
</evidence>
<dbReference type="FunCoup" id="A8XF15">
    <property type="interactions" value="1304"/>
</dbReference>
<evidence type="ECO:0000313" key="4">
    <source>
        <dbReference type="EMBL" id="CAP31237.2"/>
    </source>
</evidence>
<name>A8XF15_CAEBR</name>
<reference evidence="4 5" key="1">
    <citation type="journal article" date="2003" name="PLoS Biol.">
        <title>The genome sequence of Caenorhabditis briggsae: a platform for comparative genomics.</title>
        <authorList>
            <person name="Stein L.D."/>
            <person name="Bao Z."/>
            <person name="Blasiar D."/>
            <person name="Blumenthal T."/>
            <person name="Brent M.R."/>
            <person name="Chen N."/>
            <person name="Chinwalla A."/>
            <person name="Clarke L."/>
            <person name="Clee C."/>
            <person name="Coghlan A."/>
            <person name="Coulson A."/>
            <person name="D'Eustachio P."/>
            <person name="Fitch D.H."/>
            <person name="Fulton L.A."/>
            <person name="Fulton R.E."/>
            <person name="Griffiths-Jones S."/>
            <person name="Harris T.W."/>
            <person name="Hillier L.W."/>
            <person name="Kamath R."/>
            <person name="Kuwabara P.E."/>
            <person name="Mardis E.R."/>
            <person name="Marra M.A."/>
            <person name="Miner T.L."/>
            <person name="Minx P."/>
            <person name="Mullikin J.C."/>
            <person name="Plumb R.W."/>
            <person name="Rogers J."/>
            <person name="Schein J.E."/>
            <person name="Sohrmann M."/>
            <person name="Spieth J."/>
            <person name="Stajich J.E."/>
            <person name="Wei C."/>
            <person name="Willey D."/>
            <person name="Wilson R.K."/>
            <person name="Durbin R."/>
            <person name="Waterston R.H."/>
        </authorList>
    </citation>
    <scope>NUCLEOTIDE SEQUENCE [LARGE SCALE GENOMIC DNA]</scope>
    <source>
        <strain evidence="4 5">AF16</strain>
    </source>
</reference>
<reference evidence="4 5" key="2">
    <citation type="journal article" date="2011" name="PLoS Genet.">
        <title>Caenorhabditis briggsae recombinant inbred line genotypes reveal inter-strain incompatibility and the evolution of recombination.</title>
        <authorList>
            <person name="Ross J.A."/>
            <person name="Koboldt D.C."/>
            <person name="Staisch J.E."/>
            <person name="Chamberlin H.M."/>
            <person name="Gupta B.P."/>
            <person name="Miller R.D."/>
            <person name="Baird S.E."/>
            <person name="Haag E.S."/>
        </authorList>
    </citation>
    <scope>NUCLEOTIDE SEQUENCE [LARGE SCALE GENOMIC DNA]</scope>
    <source>
        <strain evidence="4 5">AF16</strain>
    </source>
</reference>
<dbReference type="EMBL" id="HE600958">
    <property type="protein sequence ID" value="CAP31237.2"/>
    <property type="molecule type" value="Genomic_DNA"/>
</dbReference>
<sequence length="416" mass="45598">MSFKAVVLVGGPQKGTRFRPLSLQLPKPLFPIAGVPLIEHHIDQLCQVGRLFEILLQKPIFQLSGLSEILLLGFFPTDLFTEFIDRCQKTYRVSIKYLEEPNPLGTAGGLVSFKNTILSGDPDAVFVINADVCGDLPIEDMGAKIDSISGSSMLMLTTEATRQQSINFGSVVTDSNGKVVHYVDKPTTFVSTNISCGVYLMKTEVIRQLDLPLNGDGIWLETDVLPQLAASGNLYALHTTRWWSQTKTAAAVLYANRHYLRLYKKRYAARLCKNGAQIIGDVFIDPSAKVHPTAKIGPNVSIGPNSVIGKGVRIKESIILPEAVIEENACVLQSVIGWRSVVGVWARIEGIPLEPNPNLPFAKMDNKPLFLPDGRLTPSLTILGSDVSVAPETIILNCVVLPYKELTCSYKNQIIL</sequence>
<evidence type="ECO:0000259" key="2">
    <source>
        <dbReference type="Pfam" id="PF00483"/>
    </source>
</evidence>
<dbReference type="PROSITE" id="PS00101">
    <property type="entry name" value="HEXAPEP_TRANSFERASES"/>
    <property type="match status" value="1"/>
</dbReference>
<dbReference type="WormBase" id="CBG12186">
    <property type="protein sequence ID" value="CBP02960"/>
    <property type="gene ID" value="WBGene00033175"/>
</dbReference>
<protein>
    <submittedName>
        <fullName evidence="4">Protein CBG12186</fullName>
    </submittedName>
</protein>
<dbReference type="InterPro" id="IPR056729">
    <property type="entry name" value="GMPPB_C"/>
</dbReference>
<dbReference type="GeneID" id="8581832"/>
<dbReference type="Gene3D" id="2.160.10.10">
    <property type="entry name" value="Hexapeptide repeat proteins"/>
    <property type="match status" value="1"/>
</dbReference>
<dbReference type="InterPro" id="IPR005835">
    <property type="entry name" value="NTP_transferase_dom"/>
</dbReference>
<dbReference type="STRING" id="6238.A8XF15"/>
<dbReference type="SUPFAM" id="SSF53448">
    <property type="entry name" value="Nucleotide-diphospho-sugar transferases"/>
    <property type="match status" value="1"/>
</dbReference>
<dbReference type="CDD" id="cd06428">
    <property type="entry name" value="M1P_guanylylT_A_like_N"/>
    <property type="match status" value="1"/>
</dbReference>
<feature type="domain" description="Nucleotidyl transferase" evidence="2">
    <location>
        <begin position="4"/>
        <end position="259"/>
    </location>
</feature>
<dbReference type="RefSeq" id="XP_045094801.1">
    <property type="nucleotide sequence ID" value="XM_045238627.1"/>
</dbReference>
<dbReference type="GO" id="GO:0016740">
    <property type="term" value="F:transferase activity"/>
    <property type="evidence" value="ECO:0007669"/>
    <property type="project" value="InterPro"/>
</dbReference>
<dbReference type="KEGG" id="cbr:CBG_12186"/>
<evidence type="ECO:0000313" key="5">
    <source>
        <dbReference type="Proteomes" id="UP000008549"/>
    </source>
</evidence>
<keyword evidence="5" id="KW-1185">Reference proteome</keyword>
<dbReference type="eggNOG" id="KOG1460">
    <property type="taxonomic scope" value="Eukaryota"/>
</dbReference>
<evidence type="ECO:0000256" key="1">
    <source>
        <dbReference type="ARBA" id="ARBA00007274"/>
    </source>
</evidence>
<dbReference type="HOGENOM" id="CLU_029499_3_0_1"/>
<dbReference type="Gene3D" id="3.90.550.10">
    <property type="entry name" value="Spore Coat Polysaccharide Biosynthesis Protein SpsA, Chain A"/>
    <property type="match status" value="1"/>
</dbReference>
<evidence type="ECO:0000259" key="3">
    <source>
        <dbReference type="Pfam" id="PF25087"/>
    </source>
</evidence>
<dbReference type="Pfam" id="PF00483">
    <property type="entry name" value="NTP_transferase"/>
    <property type="match status" value="1"/>
</dbReference>
<dbReference type="GO" id="GO:0005737">
    <property type="term" value="C:cytoplasm"/>
    <property type="evidence" value="ECO:0000318"/>
    <property type="project" value="GO_Central"/>
</dbReference>
<dbReference type="InterPro" id="IPR029044">
    <property type="entry name" value="Nucleotide-diphossugar_trans"/>
</dbReference>
<dbReference type="CTD" id="8581832"/>
<dbReference type="InterPro" id="IPR050486">
    <property type="entry name" value="Mannose-1P_guanyltransferase"/>
</dbReference>
<gene>
    <name evidence="4 6" type="ORF">CBG12186</name>
    <name evidence="4" type="ORF">CBG_12186</name>
</gene>
<accession>A8XF15</accession>
<dbReference type="Proteomes" id="UP000008549">
    <property type="component" value="Unassembled WGS sequence"/>
</dbReference>
<dbReference type="InterPro" id="IPR018357">
    <property type="entry name" value="Hexapep_transf_CS"/>
</dbReference>
<dbReference type="Pfam" id="PF25087">
    <property type="entry name" value="GMPPB_C"/>
    <property type="match status" value="1"/>
</dbReference>